<evidence type="ECO:0000256" key="8">
    <source>
        <dbReference type="SAM" id="MobiDB-lite"/>
    </source>
</evidence>
<dbReference type="SUPFAM" id="SSF103481">
    <property type="entry name" value="Multidrug resistance efflux transporter EmrE"/>
    <property type="match status" value="1"/>
</dbReference>
<evidence type="ECO:0000256" key="3">
    <source>
        <dbReference type="ARBA" id="ARBA00022475"/>
    </source>
</evidence>
<keyword evidence="6 9" id="KW-0472">Membrane</keyword>
<dbReference type="STRING" id="477641.MODMU_5423"/>
<sequence>MEVGPRRVSRTSTPYPDSDKTVSQEIPVYWLVLVLSGVLEAVWATALGRSEGFTRLGPTVVFGVALAASMAGLALAMRSLPVGTAYAVWVGIGAALTAGYAMATGQEPLSAVRVLLLLGIVGCVVGLKLTH</sequence>
<dbReference type="GO" id="GO:0022857">
    <property type="term" value="F:transmembrane transporter activity"/>
    <property type="evidence" value="ECO:0007669"/>
    <property type="project" value="InterPro"/>
</dbReference>
<evidence type="ECO:0000256" key="5">
    <source>
        <dbReference type="ARBA" id="ARBA00022989"/>
    </source>
</evidence>
<feature type="transmembrane region" description="Helical" evidence="9">
    <location>
        <begin position="86"/>
        <end position="103"/>
    </location>
</feature>
<reference evidence="10 11" key="1">
    <citation type="journal article" date="2012" name="J. Bacteriol.">
        <title>Genome Sequence of Radiation-Resistant Modestobacter marinus Strain BC501, a Representative Actinobacterium That Thrives on Calcareous Stone Surfaces.</title>
        <authorList>
            <person name="Normand P."/>
            <person name="Gury J."/>
            <person name="Pujic P."/>
            <person name="Chouaia B."/>
            <person name="Crotti E."/>
            <person name="Brusetti L."/>
            <person name="Daffonchio D."/>
            <person name="Vacherie B."/>
            <person name="Barbe V."/>
            <person name="Medigue C."/>
            <person name="Calteau A."/>
            <person name="Ghodhbane-Gtari F."/>
            <person name="Essoussi I."/>
            <person name="Nouioui I."/>
            <person name="Abbassi-Ghozzi I."/>
            <person name="Gtari M."/>
        </authorList>
    </citation>
    <scope>NUCLEOTIDE SEQUENCE [LARGE SCALE GENOMIC DNA]</scope>
    <source>
        <strain evidence="11">BC 501</strain>
    </source>
</reference>
<dbReference type="KEGG" id="mmar:MODMU_5423"/>
<evidence type="ECO:0000313" key="11">
    <source>
        <dbReference type="Proteomes" id="UP000006461"/>
    </source>
</evidence>
<dbReference type="Pfam" id="PF00893">
    <property type="entry name" value="Multi_Drug_Res"/>
    <property type="match status" value="1"/>
</dbReference>
<dbReference type="InterPro" id="IPR037185">
    <property type="entry name" value="EmrE-like"/>
</dbReference>
<keyword evidence="4 7" id="KW-0812">Transmembrane</keyword>
<dbReference type="AlphaFoldDB" id="I4F583"/>
<name>I4F583_MODI5</name>
<comment type="subcellular location">
    <subcellularLocation>
        <location evidence="1 7">Cell membrane</location>
        <topology evidence="1 7">Multi-pass membrane protein</topology>
    </subcellularLocation>
</comment>
<evidence type="ECO:0000256" key="4">
    <source>
        <dbReference type="ARBA" id="ARBA00022692"/>
    </source>
</evidence>
<accession>I4F583</accession>
<feature type="transmembrane region" description="Helical" evidence="9">
    <location>
        <begin position="60"/>
        <end position="80"/>
    </location>
</feature>
<keyword evidence="11" id="KW-1185">Reference proteome</keyword>
<evidence type="ECO:0000256" key="7">
    <source>
        <dbReference type="RuleBase" id="RU003942"/>
    </source>
</evidence>
<evidence type="ECO:0000313" key="10">
    <source>
        <dbReference type="EMBL" id="CCH90796.1"/>
    </source>
</evidence>
<dbReference type="HOGENOM" id="CLU_133067_1_2_11"/>
<keyword evidence="2" id="KW-0813">Transport</keyword>
<gene>
    <name evidence="10" type="ordered locus">MODMU_5423</name>
</gene>
<evidence type="ECO:0000256" key="9">
    <source>
        <dbReference type="SAM" id="Phobius"/>
    </source>
</evidence>
<feature type="region of interest" description="Disordered" evidence="8">
    <location>
        <begin position="1"/>
        <end position="20"/>
    </location>
</feature>
<dbReference type="EMBL" id="FO203431">
    <property type="protein sequence ID" value="CCH90796.1"/>
    <property type="molecule type" value="Genomic_DNA"/>
</dbReference>
<dbReference type="Proteomes" id="UP000006461">
    <property type="component" value="Chromosome"/>
</dbReference>
<dbReference type="InterPro" id="IPR045324">
    <property type="entry name" value="Small_multidrug_res"/>
</dbReference>
<dbReference type="eggNOG" id="COG2076">
    <property type="taxonomic scope" value="Bacteria"/>
</dbReference>
<feature type="transmembrane region" description="Helical" evidence="9">
    <location>
        <begin position="110"/>
        <end position="129"/>
    </location>
</feature>
<keyword evidence="5 9" id="KW-1133">Transmembrane helix</keyword>
<dbReference type="PATRIC" id="fig|477641.3.peg.5099"/>
<evidence type="ECO:0000256" key="1">
    <source>
        <dbReference type="ARBA" id="ARBA00004651"/>
    </source>
</evidence>
<feature type="transmembrane region" description="Helical" evidence="9">
    <location>
        <begin position="28"/>
        <end position="48"/>
    </location>
</feature>
<keyword evidence="3" id="KW-1003">Cell membrane</keyword>
<dbReference type="GO" id="GO:0005886">
    <property type="term" value="C:plasma membrane"/>
    <property type="evidence" value="ECO:0007669"/>
    <property type="project" value="UniProtKB-SubCell"/>
</dbReference>
<dbReference type="PANTHER" id="PTHR30561:SF0">
    <property type="entry name" value="GUANIDINIUM EXPORTER"/>
    <property type="match status" value="1"/>
</dbReference>
<proteinExistence type="inferred from homology"/>
<dbReference type="InterPro" id="IPR000390">
    <property type="entry name" value="Small_drug/metabolite_transptr"/>
</dbReference>
<dbReference type="Gene3D" id="1.10.3730.20">
    <property type="match status" value="1"/>
</dbReference>
<organism evidence="10 11">
    <name type="scientific">Modestobacter italicus (strain DSM 44449 / CECT 9708 / BC 501)</name>
    <dbReference type="NCBI Taxonomy" id="2732864"/>
    <lineage>
        <taxon>Bacteria</taxon>
        <taxon>Bacillati</taxon>
        <taxon>Actinomycetota</taxon>
        <taxon>Actinomycetes</taxon>
        <taxon>Geodermatophilales</taxon>
        <taxon>Geodermatophilaceae</taxon>
        <taxon>Modestobacter</taxon>
    </lineage>
</organism>
<protein>
    <submittedName>
        <fullName evidence="10">Small multidrug resistance protein</fullName>
    </submittedName>
</protein>
<evidence type="ECO:0000256" key="2">
    <source>
        <dbReference type="ARBA" id="ARBA00022448"/>
    </source>
</evidence>
<dbReference type="OMA" id="CLWMAQK"/>
<dbReference type="PANTHER" id="PTHR30561">
    <property type="entry name" value="SMR FAMILY PROTON-DEPENDENT DRUG EFFLUX TRANSPORTER SUGE"/>
    <property type="match status" value="1"/>
</dbReference>
<comment type="similarity">
    <text evidence="7">Belongs to the drug/metabolite transporter (DMT) superfamily. Small multidrug resistance (SMR) (TC 2.A.7.1) family.</text>
</comment>
<evidence type="ECO:0000256" key="6">
    <source>
        <dbReference type="ARBA" id="ARBA00023136"/>
    </source>
</evidence>